<comment type="similarity">
    <text evidence="2">Belongs to the DNA photolyase class-1 family.</text>
</comment>
<feature type="site" description="Electron transfer via tryptophanyl radical" evidence="12">
    <location>
        <position position="421"/>
    </location>
</feature>
<dbReference type="PROSITE" id="PS00394">
    <property type="entry name" value="DNA_PHOTOLYASES_1_1"/>
    <property type="match status" value="1"/>
</dbReference>
<evidence type="ECO:0000256" key="1">
    <source>
        <dbReference type="ARBA" id="ARBA00001932"/>
    </source>
</evidence>
<dbReference type="Gene3D" id="3.40.50.620">
    <property type="entry name" value="HUPs"/>
    <property type="match status" value="1"/>
</dbReference>
<sequence>MARACTSKVMEGIVCAWLRNDLRLHDNGVLHQAAAIASRKNLRVLPVYVFDPRYFQRTRYRTLRTGCLRALFLLQSVLALKRQLRRVGSDLLIKVGRPEKLLPTLLAEDAHLLTQQEVTSAELTIDGNLRRALSGRCQWQYCWGSTLFHRDDVGCAASLDNIPEYFNQFVKCVWSGQVQKSEEQVDIPRVARLVRPCLPDLELGSLPLPEAHDLDFEPTWRDLPYAEELPEPCRDDEFLGGEEAGLERLADYLRTDFQYTFHTDRLEHFGEYYASRLGPWMAHGCLSPRKVFEEICRCEVQSPGLSHTQRLAVELTWRDFFRYLSGKHGNGIFREGGVKGYKRKWKQDVRMFNLWSEGRTGYPLVDACMRELGATGLASNHARLNAASFLACSMGFDWRRGADWFESHLLDYDVTSNWANWVRCAGLTEGRLSSFNVVRQSQKLDPEGVYLKRWLPELEQVDPPLIHEPWLMTSEEASVSGASAYPPPCIDPSFFEGRFGPRQGAARIPPERYKESARLTPDAAVSCLAAAFAFELFFSIVLVPKDLADTMDADPRSEEVKEHFTLRKLQERVWRLESENKELKVHNSILQTQYTSQYETNADILRTLHSNLEGNYATIERHERTIMELEHKLEDQKQQAKDDLDTEMAKKDAVIAKLKTQKEELEGQLKEVREFQRDKENMEKELASLKQQLEDNKEDFARKMSDYDRKKAVDMDILRRDMVQRVQDANEMLKAKTKEQLDSTTKRTIMENEQMFTELHFQSKETEKLMERNQSLLEENAQLRRNLLIHKDLENELARRTHLYQRLLKKMDQKLKSEAAQQEQSREFNPAKSTESAMPEQESFSLGGSREVSGSHPHSTSLSVEEISRLQRQVEDHQSTLQMVRHEFAQYRRDHATLAQLQDQSTRLIISALYELKQQKDQAPFPPTSYDPDAEWQFTNMTPKQKEYFFRVLLEKLNSSMCAMCFPVGPQATSTASLPAIGKTDQGGKEGIRFSQFLWSVATDDGPSQGLRQEMCTKACQTETSTADPCLKEGIWNPKGKTSHLNSAGMLTAGMVAGNVRNWGPKAVSHRTPKQFWTKCQRAETLGPRGTPRTSSRMSPPADDSLSPKRLGPVALVGAGPGDPELLTLRAVRRLEAADVVLHDSLIPEEVLNMVPRRAQLINVGKRCGDVKDRGLQQQEIHDLMLVHSRRGCNVVRLKCGDPFIFGRGGEELEFLAANHVPCEVVPGITSALGAAASCQVPSV</sequence>
<dbReference type="InterPro" id="IPR014133">
    <property type="entry name" value="Cry_DASH"/>
</dbReference>
<keyword evidence="9" id="KW-0157">Chromophore</keyword>
<dbReference type="Gene3D" id="3.40.1010.10">
    <property type="entry name" value="Cobalt-precorrin-4 Transmethylase, Domain 1"/>
    <property type="match status" value="1"/>
</dbReference>
<dbReference type="InterPro" id="IPR036134">
    <property type="entry name" value="Crypto/Photolyase_FAD-like_sf"/>
</dbReference>
<dbReference type="PROSITE" id="PS51645">
    <property type="entry name" value="PHR_CRY_ALPHA_BETA"/>
    <property type="match status" value="1"/>
</dbReference>
<feature type="binding site" evidence="11">
    <location>
        <begin position="411"/>
        <end position="413"/>
    </location>
    <ligand>
        <name>FAD</name>
        <dbReference type="ChEBI" id="CHEBI:57692"/>
    </ligand>
</feature>
<name>A0A1Q9CPM8_SYMMI</name>
<dbReference type="GO" id="GO:0019354">
    <property type="term" value="P:siroheme biosynthetic process"/>
    <property type="evidence" value="ECO:0007669"/>
    <property type="project" value="InterPro"/>
</dbReference>
<dbReference type="FunFam" id="3.40.1010.10:FF:000001">
    <property type="entry name" value="Siroheme synthase"/>
    <property type="match status" value="1"/>
</dbReference>
<feature type="compositionally biased region" description="Polar residues" evidence="15">
    <location>
        <begin position="831"/>
        <end position="846"/>
    </location>
</feature>
<dbReference type="Pfam" id="PF00590">
    <property type="entry name" value="TP_methylase"/>
    <property type="match status" value="1"/>
</dbReference>
<evidence type="ECO:0000256" key="9">
    <source>
        <dbReference type="ARBA" id="ARBA00022991"/>
    </source>
</evidence>
<evidence type="ECO:0000256" key="13">
    <source>
        <dbReference type="RuleBase" id="RU003960"/>
    </source>
</evidence>
<dbReference type="PANTHER" id="PTHR11455:SF22">
    <property type="entry name" value="CRYPTOCHROME DASH"/>
    <property type="match status" value="1"/>
</dbReference>
<feature type="coiled-coil region" evidence="14">
    <location>
        <begin position="619"/>
        <end position="739"/>
    </location>
</feature>
<dbReference type="SUPFAM" id="SSF52425">
    <property type="entry name" value="Cryptochrome/photolyase, N-terminal domain"/>
    <property type="match status" value="1"/>
</dbReference>
<feature type="region of interest" description="Disordered" evidence="15">
    <location>
        <begin position="815"/>
        <end position="862"/>
    </location>
</feature>
<evidence type="ECO:0000256" key="6">
    <source>
        <dbReference type="ARBA" id="ARBA00022679"/>
    </source>
</evidence>
<dbReference type="InterPro" id="IPR005101">
    <property type="entry name" value="Cryptochr/Photolyase_FAD-bd"/>
</dbReference>
<keyword evidence="14" id="KW-0175">Coiled coil</keyword>
<dbReference type="InterPro" id="IPR018394">
    <property type="entry name" value="DNA_photolyase_1_CS_C"/>
</dbReference>
<evidence type="ECO:0000256" key="15">
    <source>
        <dbReference type="SAM" id="MobiDB-lite"/>
    </source>
</evidence>
<dbReference type="InterPro" id="IPR000878">
    <property type="entry name" value="4pyrrol_Mease"/>
</dbReference>
<dbReference type="OrthoDB" id="421435at2759"/>
<dbReference type="InterPro" id="IPR036155">
    <property type="entry name" value="Crypto/Photolyase_N_sf"/>
</dbReference>
<comment type="cofactor">
    <cofactor evidence="1">
        <name>(6R)-5,10-methylene-5,6,7,8-tetrahydrofolate</name>
        <dbReference type="ChEBI" id="CHEBI:15636"/>
    </cofactor>
</comment>
<evidence type="ECO:0000256" key="11">
    <source>
        <dbReference type="PIRSR" id="PIRSR602081-1"/>
    </source>
</evidence>
<dbReference type="GO" id="GO:0000719">
    <property type="term" value="P:photoreactive repair"/>
    <property type="evidence" value="ECO:0007669"/>
    <property type="project" value="TreeGrafter"/>
</dbReference>
<proteinExistence type="inferred from homology"/>
<feature type="binding site" evidence="11">
    <location>
        <begin position="314"/>
        <end position="321"/>
    </location>
    <ligand>
        <name>FAD</name>
        <dbReference type="ChEBI" id="CHEBI:57692"/>
    </ligand>
</feature>
<evidence type="ECO:0000256" key="4">
    <source>
        <dbReference type="ARBA" id="ARBA00022603"/>
    </source>
</evidence>
<evidence type="ECO:0000313" key="18">
    <source>
        <dbReference type="Proteomes" id="UP000186817"/>
    </source>
</evidence>
<dbReference type="Pfam" id="PF00875">
    <property type="entry name" value="DNA_photolyase"/>
    <property type="match status" value="1"/>
</dbReference>
<evidence type="ECO:0000256" key="8">
    <source>
        <dbReference type="ARBA" id="ARBA00022827"/>
    </source>
</evidence>
<dbReference type="InterPro" id="IPR006050">
    <property type="entry name" value="DNA_photolyase_N"/>
</dbReference>
<feature type="coiled-coil region" evidence="14">
    <location>
        <begin position="766"/>
        <end position="810"/>
    </location>
</feature>
<dbReference type="GO" id="GO:0003677">
    <property type="term" value="F:DNA binding"/>
    <property type="evidence" value="ECO:0007669"/>
    <property type="project" value="TreeGrafter"/>
</dbReference>
<feature type="region of interest" description="Disordered" evidence="15">
    <location>
        <begin position="1083"/>
        <end position="1108"/>
    </location>
</feature>
<gene>
    <name evidence="17" type="primary">cry</name>
    <name evidence="17" type="ORF">AK812_SmicGene34220</name>
</gene>
<evidence type="ECO:0000256" key="5">
    <source>
        <dbReference type="ARBA" id="ARBA00022630"/>
    </source>
</evidence>
<dbReference type="InterPro" id="IPR003043">
    <property type="entry name" value="Uropor_MeTrfase_CS"/>
</dbReference>
<dbReference type="PANTHER" id="PTHR11455">
    <property type="entry name" value="CRYPTOCHROME"/>
    <property type="match status" value="1"/>
</dbReference>
<evidence type="ECO:0000259" key="16">
    <source>
        <dbReference type="PROSITE" id="PS51645"/>
    </source>
</evidence>
<feature type="site" description="Electron transfer via tryptophanyl radical" evidence="12">
    <location>
        <position position="345"/>
    </location>
</feature>
<keyword evidence="6 13" id="KW-0808">Transferase</keyword>
<feature type="domain" description="Photolyase/cryptochrome alpha/beta" evidence="16">
    <location>
        <begin position="12"/>
        <end position="147"/>
    </location>
</feature>
<keyword evidence="7" id="KW-0949">S-adenosyl-L-methionine</keyword>
<dbReference type="SUPFAM" id="SSF53790">
    <property type="entry name" value="Tetrapyrrole methylase"/>
    <property type="match status" value="1"/>
</dbReference>
<dbReference type="CDD" id="cd11642">
    <property type="entry name" value="SUMT"/>
    <property type="match status" value="1"/>
</dbReference>
<organism evidence="17 18">
    <name type="scientific">Symbiodinium microadriaticum</name>
    <name type="common">Dinoflagellate</name>
    <name type="synonym">Zooxanthella microadriatica</name>
    <dbReference type="NCBI Taxonomy" id="2951"/>
    <lineage>
        <taxon>Eukaryota</taxon>
        <taxon>Sar</taxon>
        <taxon>Alveolata</taxon>
        <taxon>Dinophyceae</taxon>
        <taxon>Suessiales</taxon>
        <taxon>Symbiodiniaceae</taxon>
        <taxon>Symbiodinium</taxon>
    </lineage>
</organism>
<keyword evidence="18" id="KW-1185">Reference proteome</keyword>
<dbReference type="GO" id="GO:0003904">
    <property type="term" value="F:deoxyribodipyrimidine photo-lyase activity"/>
    <property type="evidence" value="ECO:0007669"/>
    <property type="project" value="TreeGrafter"/>
</dbReference>
<dbReference type="PRINTS" id="PR00147">
    <property type="entry name" value="DNAPHOTLYASE"/>
</dbReference>
<dbReference type="InterPro" id="IPR006366">
    <property type="entry name" value="CobA/CysG_C"/>
</dbReference>
<dbReference type="EC" id="2.1.1.107" evidence="3"/>
<dbReference type="PROSITE" id="PS00839">
    <property type="entry name" value="SUMT_1"/>
    <property type="match status" value="1"/>
</dbReference>
<comment type="cofactor">
    <cofactor evidence="11">
        <name>FAD</name>
        <dbReference type="ChEBI" id="CHEBI:57692"/>
    </cofactor>
    <text evidence="11">Binds 1 FAD per subunit.</text>
</comment>
<evidence type="ECO:0000256" key="2">
    <source>
        <dbReference type="ARBA" id="ARBA00005862"/>
    </source>
</evidence>
<dbReference type="EMBL" id="LSRX01001012">
    <property type="protein sequence ID" value="OLP84870.1"/>
    <property type="molecule type" value="Genomic_DNA"/>
</dbReference>
<evidence type="ECO:0000256" key="14">
    <source>
        <dbReference type="SAM" id="Coils"/>
    </source>
</evidence>
<comment type="similarity">
    <text evidence="13">Belongs to the precorrin methyltransferase family.</text>
</comment>
<protein>
    <recommendedName>
        <fullName evidence="3">uroporphyrinogen-III C-methyltransferase</fullName>
        <ecNumber evidence="3">2.1.1.107</ecNumber>
    </recommendedName>
</protein>
<reference evidence="17 18" key="1">
    <citation type="submission" date="2016-02" db="EMBL/GenBank/DDBJ databases">
        <title>Genome analysis of coral dinoflagellate symbionts highlights evolutionary adaptations to a symbiotic lifestyle.</title>
        <authorList>
            <person name="Aranda M."/>
            <person name="Li Y."/>
            <person name="Liew Y.J."/>
            <person name="Baumgarten S."/>
            <person name="Simakov O."/>
            <person name="Wilson M."/>
            <person name="Piel J."/>
            <person name="Ashoor H."/>
            <person name="Bougouffa S."/>
            <person name="Bajic V.B."/>
            <person name="Ryu T."/>
            <person name="Ravasi T."/>
            <person name="Bayer T."/>
            <person name="Micklem G."/>
            <person name="Kim H."/>
            <person name="Bhak J."/>
            <person name="Lajeunesse T.C."/>
            <person name="Voolstra C.R."/>
        </authorList>
    </citation>
    <scope>NUCLEOTIDE SEQUENCE [LARGE SCALE GENOMIC DNA]</scope>
    <source>
        <strain evidence="17 18">CCMP2467</strain>
    </source>
</reference>
<evidence type="ECO:0000256" key="7">
    <source>
        <dbReference type="ARBA" id="ARBA00022691"/>
    </source>
</evidence>
<dbReference type="Gene3D" id="1.10.579.10">
    <property type="entry name" value="DNA Cyclobutane Dipyrimidine Photolyase, subunit A, domain 3"/>
    <property type="match status" value="1"/>
</dbReference>
<dbReference type="Gene3D" id="1.25.40.80">
    <property type="match status" value="1"/>
</dbReference>
<dbReference type="GO" id="GO:0004851">
    <property type="term" value="F:uroporphyrin-III C-methyltransferase activity"/>
    <property type="evidence" value="ECO:0007669"/>
    <property type="project" value="UniProtKB-EC"/>
</dbReference>
<dbReference type="GO" id="GO:0071949">
    <property type="term" value="F:FAD binding"/>
    <property type="evidence" value="ECO:0007669"/>
    <property type="project" value="TreeGrafter"/>
</dbReference>
<accession>A0A1Q9CPM8</accession>
<dbReference type="PROSITE" id="PS00840">
    <property type="entry name" value="SUMT_2"/>
    <property type="match status" value="1"/>
</dbReference>
<evidence type="ECO:0000256" key="12">
    <source>
        <dbReference type="PIRSR" id="PIRSR602081-2"/>
    </source>
</evidence>
<dbReference type="SUPFAM" id="SSF48173">
    <property type="entry name" value="Cryptochrome/photolyase FAD-binding domain"/>
    <property type="match status" value="1"/>
</dbReference>
<comment type="caution">
    <text evidence="17">The sequence shown here is derived from an EMBL/GenBank/DDBJ whole genome shotgun (WGS) entry which is preliminary data.</text>
</comment>
<evidence type="ECO:0000313" key="17">
    <source>
        <dbReference type="EMBL" id="OLP84870.1"/>
    </source>
</evidence>
<dbReference type="InterPro" id="IPR002081">
    <property type="entry name" value="Cryptochrome/DNA_photolyase_1"/>
</dbReference>
<dbReference type="Pfam" id="PF03441">
    <property type="entry name" value="FAD_binding_7"/>
    <property type="match status" value="1"/>
</dbReference>
<dbReference type="InterPro" id="IPR035996">
    <property type="entry name" value="4pyrrol_Methylase_sf"/>
</dbReference>
<keyword evidence="10" id="KW-0627">Porphyrin biosynthesis</keyword>
<dbReference type="Proteomes" id="UP000186817">
    <property type="component" value="Unassembled WGS sequence"/>
</dbReference>
<dbReference type="GO" id="GO:0032259">
    <property type="term" value="P:methylation"/>
    <property type="evidence" value="ECO:0007669"/>
    <property type="project" value="UniProtKB-KW"/>
</dbReference>
<keyword evidence="4 13" id="KW-0489">Methyltransferase</keyword>
<keyword evidence="5 11" id="KW-0285">Flavoprotein</keyword>
<dbReference type="InterPro" id="IPR014729">
    <property type="entry name" value="Rossmann-like_a/b/a_fold"/>
</dbReference>
<evidence type="ECO:0000256" key="3">
    <source>
        <dbReference type="ARBA" id="ARBA00012162"/>
    </source>
</evidence>
<keyword evidence="8 11" id="KW-0274">FAD</keyword>
<feature type="site" description="Electron transfer via tryptophanyl radical" evidence="12">
    <location>
        <position position="398"/>
    </location>
</feature>
<dbReference type="AlphaFoldDB" id="A0A1Q9CPM8"/>
<dbReference type="NCBIfam" id="TIGR02765">
    <property type="entry name" value="crypto_DASH"/>
    <property type="match status" value="1"/>
</dbReference>
<evidence type="ECO:0000256" key="10">
    <source>
        <dbReference type="ARBA" id="ARBA00023244"/>
    </source>
</evidence>
<dbReference type="InterPro" id="IPR014777">
    <property type="entry name" value="4pyrrole_Mease_sub1"/>
</dbReference>